<feature type="binding site" evidence="5">
    <location>
        <begin position="122"/>
        <end position="125"/>
    </location>
    <ligand>
        <name>NAD(+)</name>
        <dbReference type="ChEBI" id="CHEBI:57540"/>
    </ligand>
</feature>
<keyword evidence="5" id="KW-0496">Mitochondrion</keyword>
<dbReference type="InterPro" id="IPR029035">
    <property type="entry name" value="DHS-like_NAD/FAD-binding_dom"/>
</dbReference>
<feature type="active site" description="Proton acceptor" evidence="5 6">
    <location>
        <position position="140"/>
    </location>
</feature>
<evidence type="ECO:0000313" key="8">
    <source>
        <dbReference type="EMBL" id="KAK2714518.1"/>
    </source>
</evidence>
<feature type="binding site" evidence="5">
    <location>
        <begin position="239"/>
        <end position="241"/>
    </location>
    <ligand>
        <name>NAD(+)</name>
        <dbReference type="ChEBI" id="CHEBI:57540"/>
    </ligand>
</feature>
<sequence length="292" mass="33434">MKLIKCHLSRFIPHHYPVMLDDVWKFQEFLFSNPRILCLTGAGISTESGIPDYRSEGVGLYATSKSRPVQFQDFISNPKIRQRYWARNFHGWPHFSSVQPNDSHRRVAEMEQNCLLSAVVTQNVDRLHTKAGCTNVIELHGTAHEVICMQCNYRISRYEFQETLKGYNEEHIVKPIEVRPDSDVELTQMQIEGFFVPPCPNCFGVLKPDIVFFGDNVPKSRVDKVFNHLEESDALLVLGSSLYVYSGYRFTLRAKELNKSIAIINIGKTRADHLADLKINAKLSDILKSVKC</sequence>
<comment type="catalytic activity">
    <reaction evidence="5">
        <text>N(6)-acetyl-L-lysyl-[protein] + NAD(+) + H2O = 2''-O-acetyl-ADP-D-ribose + nicotinamide + L-lysyl-[protein]</text>
        <dbReference type="Rhea" id="RHEA:43636"/>
        <dbReference type="Rhea" id="RHEA-COMP:9752"/>
        <dbReference type="Rhea" id="RHEA-COMP:10731"/>
        <dbReference type="ChEBI" id="CHEBI:15377"/>
        <dbReference type="ChEBI" id="CHEBI:17154"/>
        <dbReference type="ChEBI" id="CHEBI:29969"/>
        <dbReference type="ChEBI" id="CHEBI:57540"/>
        <dbReference type="ChEBI" id="CHEBI:61930"/>
        <dbReference type="ChEBI" id="CHEBI:83767"/>
        <dbReference type="EC" id="2.3.1.286"/>
    </reaction>
</comment>
<keyword evidence="2 5" id="KW-0479">Metal-binding</keyword>
<feature type="binding site" evidence="5 6">
    <location>
        <position position="151"/>
    </location>
    <ligand>
        <name>Zn(2+)</name>
        <dbReference type="ChEBI" id="CHEBI:29105"/>
    </ligand>
</feature>
<dbReference type="NCBIfam" id="NF003738">
    <property type="entry name" value="PRK05333.1"/>
    <property type="match status" value="1"/>
</dbReference>
<feature type="binding site" evidence="5 6">
    <location>
        <position position="199"/>
    </location>
    <ligand>
        <name>Zn(2+)</name>
        <dbReference type="ChEBI" id="CHEBI:29105"/>
    </ligand>
</feature>
<dbReference type="InterPro" id="IPR026591">
    <property type="entry name" value="Sirtuin_cat_small_dom_sf"/>
</dbReference>
<feature type="binding site" evidence="5">
    <location>
        <position position="283"/>
    </location>
    <ligand>
        <name>NAD(+)</name>
        <dbReference type="ChEBI" id="CHEBI:57540"/>
    </ligand>
</feature>
<comment type="similarity">
    <text evidence="5">Belongs to the sirtuin family. Class II subfamily.</text>
</comment>
<dbReference type="AlphaFoldDB" id="A0AA88HNU8"/>
<dbReference type="GO" id="GO:0017136">
    <property type="term" value="F:histone deacetylase activity, NAD-dependent"/>
    <property type="evidence" value="ECO:0007669"/>
    <property type="project" value="TreeGrafter"/>
</dbReference>
<comment type="cofactor">
    <cofactor evidence="5">
        <name>Zn(2+)</name>
        <dbReference type="ChEBI" id="CHEBI:29105"/>
    </cofactor>
    <text evidence="5">Binds 1 zinc ion per subunit.</text>
</comment>
<dbReference type="InterPro" id="IPR003000">
    <property type="entry name" value="Sirtuin"/>
</dbReference>
<dbReference type="EMBL" id="JAVRJZ010000013">
    <property type="protein sequence ID" value="KAK2714518.1"/>
    <property type="molecule type" value="Genomic_DNA"/>
</dbReference>
<keyword evidence="3 5" id="KW-0862">Zinc</keyword>
<dbReference type="HAMAP" id="MF_01967">
    <property type="entry name" value="Sirtuin_ClassII"/>
    <property type="match status" value="1"/>
</dbReference>
<accession>A0AA88HNU8</accession>
<feature type="binding site" evidence="5">
    <location>
        <begin position="41"/>
        <end position="61"/>
    </location>
    <ligand>
        <name>NAD(+)</name>
        <dbReference type="ChEBI" id="CHEBI:57540"/>
    </ligand>
</feature>
<dbReference type="Pfam" id="PF02146">
    <property type="entry name" value="SIR2"/>
    <property type="match status" value="1"/>
</dbReference>
<feature type="binding site" evidence="5">
    <location>
        <begin position="265"/>
        <end position="267"/>
    </location>
    <ligand>
        <name>NAD(+)</name>
        <dbReference type="ChEBI" id="CHEBI:57540"/>
    </ligand>
</feature>
<evidence type="ECO:0000256" key="3">
    <source>
        <dbReference type="ARBA" id="ARBA00022833"/>
    </source>
</evidence>
<dbReference type="CDD" id="cd01409">
    <property type="entry name" value="SIRT4"/>
    <property type="match status" value="1"/>
</dbReference>
<evidence type="ECO:0000256" key="6">
    <source>
        <dbReference type="PROSITE-ProRule" id="PRU00236"/>
    </source>
</evidence>
<comment type="caution">
    <text evidence="8">The sequence shown here is derived from an EMBL/GenBank/DDBJ whole genome shotgun (WGS) entry which is preliminary data.</text>
</comment>
<dbReference type="GO" id="GO:0008270">
    <property type="term" value="F:zinc ion binding"/>
    <property type="evidence" value="ECO:0007669"/>
    <property type="project" value="UniProtKB-UniRule"/>
</dbReference>
<dbReference type="InterPro" id="IPR050134">
    <property type="entry name" value="NAD-dep_sirtuin_deacylases"/>
</dbReference>
<name>A0AA88HNU8_ARTSF</name>
<comment type="function">
    <text evidence="5">NAD-dependent protein deacylase. Catalyzes the NAD-dependent hydrolysis of acyl groups from lysine residues.</text>
</comment>
<proteinExistence type="inferred from homology"/>
<evidence type="ECO:0000256" key="4">
    <source>
        <dbReference type="ARBA" id="ARBA00023027"/>
    </source>
</evidence>
<feature type="binding site" evidence="5 6">
    <location>
        <position position="202"/>
    </location>
    <ligand>
        <name>Zn(2+)</name>
        <dbReference type="ChEBI" id="CHEBI:29105"/>
    </ligand>
</feature>
<evidence type="ECO:0000313" key="9">
    <source>
        <dbReference type="Proteomes" id="UP001187531"/>
    </source>
</evidence>
<dbReference type="GO" id="GO:0070403">
    <property type="term" value="F:NAD+ binding"/>
    <property type="evidence" value="ECO:0007669"/>
    <property type="project" value="UniProtKB-UniRule"/>
</dbReference>
<reference evidence="8" key="1">
    <citation type="submission" date="2023-07" db="EMBL/GenBank/DDBJ databases">
        <title>Chromosome-level genome assembly of Artemia franciscana.</title>
        <authorList>
            <person name="Jo E."/>
        </authorList>
    </citation>
    <scope>NUCLEOTIDE SEQUENCE</scope>
    <source>
        <tissue evidence="8">Whole body</tissue>
    </source>
</reference>
<keyword evidence="4 5" id="KW-0520">NAD</keyword>
<dbReference type="PANTHER" id="PTHR11085:SF10">
    <property type="entry name" value="NAD-DEPENDENT PROTEIN DEACYLASE SIRTUIN-5, MITOCHONDRIAL-RELATED"/>
    <property type="match status" value="1"/>
</dbReference>
<dbReference type="Proteomes" id="UP001187531">
    <property type="component" value="Unassembled WGS sequence"/>
</dbReference>
<dbReference type="InterPro" id="IPR026587">
    <property type="entry name" value="Sirtuin_class_II"/>
</dbReference>
<dbReference type="GO" id="GO:0005759">
    <property type="term" value="C:mitochondrial matrix"/>
    <property type="evidence" value="ECO:0007669"/>
    <property type="project" value="UniProtKB-SubCell"/>
</dbReference>
<dbReference type="InterPro" id="IPR026590">
    <property type="entry name" value="Ssirtuin_cat_dom"/>
</dbReference>
<feature type="domain" description="Deacetylase sirtuin-type" evidence="7">
    <location>
        <begin position="16"/>
        <end position="292"/>
    </location>
</feature>
<comment type="subcellular location">
    <subcellularLocation>
        <location evidence="5">Mitochondrion matrix</location>
    </subcellularLocation>
</comment>
<dbReference type="Gene3D" id="3.30.1600.10">
    <property type="entry name" value="SIR2/SIRT2 'Small Domain"/>
    <property type="match status" value="1"/>
</dbReference>
<evidence type="ECO:0000259" key="7">
    <source>
        <dbReference type="PROSITE" id="PS50305"/>
    </source>
</evidence>
<organism evidence="8 9">
    <name type="scientific">Artemia franciscana</name>
    <name type="common">Brine shrimp</name>
    <name type="synonym">Artemia sanfranciscana</name>
    <dbReference type="NCBI Taxonomy" id="6661"/>
    <lineage>
        <taxon>Eukaryota</taxon>
        <taxon>Metazoa</taxon>
        <taxon>Ecdysozoa</taxon>
        <taxon>Arthropoda</taxon>
        <taxon>Crustacea</taxon>
        <taxon>Branchiopoda</taxon>
        <taxon>Anostraca</taxon>
        <taxon>Artemiidae</taxon>
        <taxon>Artemia</taxon>
    </lineage>
</organism>
<protein>
    <recommendedName>
        <fullName evidence="5">NAD-dependent protein deacylase</fullName>
        <ecNumber evidence="5">2.3.1.-</ecNumber>
    </recommendedName>
    <alternativeName>
        <fullName evidence="5">Regulatory protein SIR2 homolog</fullName>
    </alternativeName>
</protein>
<keyword evidence="1 5" id="KW-0808">Transferase</keyword>
<evidence type="ECO:0000256" key="2">
    <source>
        <dbReference type="ARBA" id="ARBA00022723"/>
    </source>
</evidence>
<feature type="binding site" evidence="5 6">
    <location>
        <position position="148"/>
    </location>
    <ligand>
        <name>Zn(2+)</name>
        <dbReference type="ChEBI" id="CHEBI:29105"/>
    </ligand>
</feature>
<evidence type="ECO:0000256" key="1">
    <source>
        <dbReference type="ARBA" id="ARBA00022679"/>
    </source>
</evidence>
<dbReference type="EC" id="2.3.1.-" evidence="5"/>
<dbReference type="PANTHER" id="PTHR11085">
    <property type="entry name" value="NAD-DEPENDENT PROTEIN DEACYLASE SIRTUIN-5, MITOCHONDRIAL-RELATED"/>
    <property type="match status" value="1"/>
</dbReference>
<dbReference type="SUPFAM" id="SSF52467">
    <property type="entry name" value="DHS-like NAD/FAD-binding domain"/>
    <property type="match status" value="1"/>
</dbReference>
<dbReference type="Gene3D" id="3.40.50.1220">
    <property type="entry name" value="TPP-binding domain"/>
    <property type="match status" value="1"/>
</dbReference>
<keyword evidence="9" id="KW-1185">Reference proteome</keyword>
<evidence type="ECO:0000256" key="5">
    <source>
        <dbReference type="HAMAP-Rule" id="MF_03161"/>
    </source>
</evidence>
<gene>
    <name evidence="8" type="ORF">QYM36_008918</name>
</gene>
<dbReference type="PROSITE" id="PS50305">
    <property type="entry name" value="SIRTUIN"/>
    <property type="match status" value="1"/>
</dbReference>